<proteinExistence type="inferred from homology"/>
<keyword evidence="4" id="KW-0812">Transmembrane</keyword>
<evidence type="ECO:0000256" key="3">
    <source>
        <dbReference type="ARBA" id="ARBA00022516"/>
    </source>
</evidence>
<comment type="catalytic activity">
    <reaction evidence="9 10">
        <text>a long-chain fatty acyl-CoA + 2 NADPH + 2 H(+) = a long-chain primary fatty alcohol + 2 NADP(+) + CoA</text>
        <dbReference type="Rhea" id="RHEA:52716"/>
        <dbReference type="ChEBI" id="CHEBI:15378"/>
        <dbReference type="ChEBI" id="CHEBI:57287"/>
        <dbReference type="ChEBI" id="CHEBI:57783"/>
        <dbReference type="ChEBI" id="CHEBI:58349"/>
        <dbReference type="ChEBI" id="CHEBI:77396"/>
        <dbReference type="ChEBI" id="CHEBI:83139"/>
        <dbReference type="EC" id="1.2.1.84"/>
    </reaction>
</comment>
<comment type="similarity">
    <text evidence="2 10">Belongs to the fatty acyl-CoA reductase family.</text>
</comment>
<evidence type="ECO:0000256" key="9">
    <source>
        <dbReference type="ARBA" id="ARBA00052530"/>
    </source>
</evidence>
<dbReference type="EC" id="1.2.1.84" evidence="10"/>
<comment type="caution">
    <text evidence="12">The sequence shown here is derived from an EMBL/GenBank/DDBJ whole genome shotgun (WGS) entry which is preliminary data.</text>
</comment>
<comment type="subcellular location">
    <subcellularLocation>
        <location evidence="1">Membrane</location>
        <topology evidence="1">Multi-pass membrane protein</topology>
    </subcellularLocation>
</comment>
<keyword evidence="10" id="KW-0560">Oxidoreductase</keyword>
<gene>
    <name evidence="12" type="ORF">PUN28_017510</name>
</gene>
<keyword evidence="5 10" id="KW-0521">NADP</keyword>
<keyword evidence="7 10" id="KW-0443">Lipid metabolism</keyword>
<evidence type="ECO:0000256" key="1">
    <source>
        <dbReference type="ARBA" id="ARBA00004141"/>
    </source>
</evidence>
<keyword evidence="13" id="KW-1185">Reference proteome</keyword>
<keyword evidence="3 10" id="KW-0444">Lipid biosynthesis</keyword>
<protein>
    <recommendedName>
        <fullName evidence="10">Fatty acyl-CoA reductase</fullName>
        <ecNumber evidence="10">1.2.1.84</ecNumber>
    </recommendedName>
</protein>
<accession>A0AAW2ENH3</accession>
<dbReference type="AlphaFoldDB" id="A0AAW2ENH3"/>
<dbReference type="InterPro" id="IPR036291">
    <property type="entry name" value="NAD(P)-bd_dom_sf"/>
</dbReference>
<dbReference type="Proteomes" id="UP001430953">
    <property type="component" value="Unassembled WGS sequence"/>
</dbReference>
<evidence type="ECO:0000259" key="11">
    <source>
        <dbReference type="Pfam" id="PF07993"/>
    </source>
</evidence>
<dbReference type="Pfam" id="PF07993">
    <property type="entry name" value="NAD_binding_4"/>
    <property type="match status" value="1"/>
</dbReference>
<evidence type="ECO:0000256" key="7">
    <source>
        <dbReference type="ARBA" id="ARBA00023098"/>
    </source>
</evidence>
<dbReference type="PANTHER" id="PTHR11011">
    <property type="entry name" value="MALE STERILITY PROTEIN 2-RELATED"/>
    <property type="match status" value="1"/>
</dbReference>
<name>A0AAW2ENH3_9HYME</name>
<dbReference type="SUPFAM" id="SSF51735">
    <property type="entry name" value="NAD(P)-binding Rossmann-fold domains"/>
    <property type="match status" value="1"/>
</dbReference>
<dbReference type="GO" id="GO:0080019">
    <property type="term" value="F:alcohol-forming very long-chain fatty acyl-CoA reductase activity"/>
    <property type="evidence" value="ECO:0007669"/>
    <property type="project" value="InterPro"/>
</dbReference>
<evidence type="ECO:0000256" key="8">
    <source>
        <dbReference type="ARBA" id="ARBA00023136"/>
    </source>
</evidence>
<dbReference type="GO" id="GO:0102965">
    <property type="term" value="F:alcohol-forming long-chain fatty acyl-CoA reductase activity"/>
    <property type="evidence" value="ECO:0007669"/>
    <property type="project" value="UniProtKB-EC"/>
</dbReference>
<dbReference type="InterPro" id="IPR026055">
    <property type="entry name" value="FAR"/>
</dbReference>
<dbReference type="GO" id="GO:0016020">
    <property type="term" value="C:membrane"/>
    <property type="evidence" value="ECO:0007669"/>
    <property type="project" value="UniProtKB-SubCell"/>
</dbReference>
<organism evidence="12 13">
    <name type="scientific">Cardiocondyla obscurior</name>
    <dbReference type="NCBI Taxonomy" id="286306"/>
    <lineage>
        <taxon>Eukaryota</taxon>
        <taxon>Metazoa</taxon>
        <taxon>Ecdysozoa</taxon>
        <taxon>Arthropoda</taxon>
        <taxon>Hexapoda</taxon>
        <taxon>Insecta</taxon>
        <taxon>Pterygota</taxon>
        <taxon>Neoptera</taxon>
        <taxon>Endopterygota</taxon>
        <taxon>Hymenoptera</taxon>
        <taxon>Apocrita</taxon>
        <taxon>Aculeata</taxon>
        <taxon>Formicoidea</taxon>
        <taxon>Formicidae</taxon>
        <taxon>Myrmicinae</taxon>
        <taxon>Cardiocondyla</taxon>
    </lineage>
</organism>
<dbReference type="GO" id="GO:0035336">
    <property type="term" value="P:long-chain fatty-acyl-CoA metabolic process"/>
    <property type="evidence" value="ECO:0007669"/>
    <property type="project" value="TreeGrafter"/>
</dbReference>
<dbReference type="EMBL" id="JADYXP020000021">
    <property type="protein sequence ID" value="KAL0103227.1"/>
    <property type="molecule type" value="Genomic_DNA"/>
</dbReference>
<dbReference type="InterPro" id="IPR013120">
    <property type="entry name" value="FAR_NAD-bd"/>
</dbReference>
<dbReference type="GO" id="GO:0005777">
    <property type="term" value="C:peroxisome"/>
    <property type="evidence" value="ECO:0007669"/>
    <property type="project" value="TreeGrafter"/>
</dbReference>
<keyword evidence="6" id="KW-1133">Transmembrane helix</keyword>
<dbReference type="CDD" id="cd05236">
    <property type="entry name" value="FAR-N_SDR_e"/>
    <property type="match status" value="1"/>
</dbReference>
<evidence type="ECO:0000313" key="12">
    <source>
        <dbReference type="EMBL" id="KAL0103227.1"/>
    </source>
</evidence>
<keyword evidence="8" id="KW-0472">Membrane</keyword>
<evidence type="ECO:0000256" key="2">
    <source>
        <dbReference type="ARBA" id="ARBA00005928"/>
    </source>
</evidence>
<evidence type="ECO:0000256" key="10">
    <source>
        <dbReference type="RuleBase" id="RU363097"/>
    </source>
</evidence>
<evidence type="ECO:0000256" key="6">
    <source>
        <dbReference type="ARBA" id="ARBA00022989"/>
    </source>
</evidence>
<feature type="domain" description="Thioester reductase (TE)" evidence="11">
    <location>
        <begin position="21"/>
        <end position="291"/>
    </location>
</feature>
<evidence type="ECO:0000256" key="5">
    <source>
        <dbReference type="ARBA" id="ARBA00022857"/>
    </source>
</evidence>
<comment type="function">
    <text evidence="10">Catalyzes the reduction of fatty acyl-CoA to fatty alcohols.</text>
</comment>
<sequence length="301" mass="34001">METKNENVYVPAFYANRSIFITGGTGFLGKALIEKLLRSCPDVREIFVLIRPKKGLSVNDRLNKILSNKLFDLLRSRQPSAFDKIVPVTGYVAKENLGLLPSDREMLIDRVSIIFHVAASVRFDEGLKDAIFNNTRSTRDICILASEMKNLVVLLHVSSTYTQTDKLVVDEVLYPSKFDWKKAIEVAERVDEHVLRILTTKYLENMPNTYTFTKRLAEQVISDYSESLPCAIIRPSIVISTTYDPMPGWIDNFNGPVGMLIGGGKGILRVLWSDPNINSDYVPVDVTIKAMILIAWKRGIR</sequence>
<evidence type="ECO:0000256" key="4">
    <source>
        <dbReference type="ARBA" id="ARBA00022692"/>
    </source>
</evidence>
<dbReference type="FunFam" id="3.40.50.720:FF:000143">
    <property type="entry name" value="Fatty acyl-CoA reductase"/>
    <property type="match status" value="1"/>
</dbReference>
<evidence type="ECO:0000313" key="13">
    <source>
        <dbReference type="Proteomes" id="UP001430953"/>
    </source>
</evidence>
<dbReference type="Gene3D" id="3.40.50.720">
    <property type="entry name" value="NAD(P)-binding Rossmann-like Domain"/>
    <property type="match status" value="1"/>
</dbReference>
<reference evidence="12 13" key="1">
    <citation type="submission" date="2023-03" db="EMBL/GenBank/DDBJ databases">
        <title>High recombination rates correlate with genetic variation in Cardiocondyla obscurior ants.</title>
        <authorList>
            <person name="Errbii M."/>
        </authorList>
    </citation>
    <scope>NUCLEOTIDE SEQUENCE [LARGE SCALE GENOMIC DNA]</scope>
    <source>
        <strain evidence="12">Alpha-2009</strain>
        <tissue evidence="12">Whole body</tissue>
    </source>
</reference>
<dbReference type="PANTHER" id="PTHR11011:SF24">
    <property type="entry name" value="FATTY ACYL-COA REDUCTASE"/>
    <property type="match status" value="1"/>
</dbReference>